<protein>
    <submittedName>
        <fullName evidence="1">Uncharacterized protein</fullName>
    </submittedName>
</protein>
<dbReference type="Proteomes" id="UP000483820">
    <property type="component" value="Chromosome II"/>
</dbReference>
<sequence>MSSCPLTSVGRTFDTISSTISSGSCGRSSSVAGILRTGRRAQRHRLRDILKAVVNWSDEEKKEENDKKKGAD</sequence>
<dbReference type="KEGG" id="crq:GCK72_005137"/>
<organism evidence="1 2">
    <name type="scientific">Caenorhabditis remanei</name>
    <name type="common">Caenorhabditis vulgaris</name>
    <dbReference type="NCBI Taxonomy" id="31234"/>
    <lineage>
        <taxon>Eukaryota</taxon>
        <taxon>Metazoa</taxon>
        <taxon>Ecdysozoa</taxon>
        <taxon>Nematoda</taxon>
        <taxon>Chromadorea</taxon>
        <taxon>Rhabditida</taxon>
        <taxon>Rhabditina</taxon>
        <taxon>Rhabditomorpha</taxon>
        <taxon>Rhabditoidea</taxon>
        <taxon>Rhabditidae</taxon>
        <taxon>Peloderinae</taxon>
        <taxon>Caenorhabditis</taxon>
    </lineage>
</organism>
<dbReference type="RefSeq" id="XP_053589244.1">
    <property type="nucleotide sequence ID" value="XM_053725050.1"/>
</dbReference>
<comment type="caution">
    <text evidence="1">The sequence shown here is derived from an EMBL/GenBank/DDBJ whole genome shotgun (WGS) entry which is preliminary data.</text>
</comment>
<gene>
    <name evidence="1" type="ORF">GCK72_005137</name>
</gene>
<proteinExistence type="predicted"/>
<evidence type="ECO:0000313" key="1">
    <source>
        <dbReference type="EMBL" id="KAF1765185.1"/>
    </source>
</evidence>
<dbReference type="EMBL" id="WUAV01000002">
    <property type="protein sequence ID" value="KAF1765185.1"/>
    <property type="molecule type" value="Genomic_DNA"/>
</dbReference>
<dbReference type="AlphaFoldDB" id="A0A6A5HD15"/>
<evidence type="ECO:0000313" key="2">
    <source>
        <dbReference type="Proteomes" id="UP000483820"/>
    </source>
</evidence>
<dbReference type="CTD" id="78774053"/>
<dbReference type="GeneID" id="78774053"/>
<accession>A0A6A5HD15</accession>
<reference evidence="1 2" key="1">
    <citation type="submission" date="2019-12" db="EMBL/GenBank/DDBJ databases">
        <title>Chromosome-level assembly of the Caenorhabditis remanei genome.</title>
        <authorList>
            <person name="Teterina A.A."/>
            <person name="Willis J.H."/>
            <person name="Phillips P.C."/>
        </authorList>
    </citation>
    <scope>NUCLEOTIDE SEQUENCE [LARGE SCALE GENOMIC DNA]</scope>
    <source>
        <strain evidence="1 2">PX506</strain>
        <tissue evidence="1">Whole organism</tissue>
    </source>
</reference>
<name>A0A6A5HD15_CAERE</name>